<feature type="compositionally biased region" description="Polar residues" evidence="1">
    <location>
        <begin position="1"/>
        <end position="14"/>
    </location>
</feature>
<dbReference type="EMBL" id="MU069800">
    <property type="protein sequence ID" value="KAF5833635.1"/>
    <property type="molecule type" value="Genomic_DNA"/>
</dbReference>
<evidence type="ECO:0000256" key="1">
    <source>
        <dbReference type="SAM" id="MobiDB-lite"/>
    </source>
</evidence>
<proteinExistence type="predicted"/>
<dbReference type="Proteomes" id="UP000815325">
    <property type="component" value="Unassembled WGS sequence"/>
</dbReference>
<gene>
    <name evidence="2" type="ORF">DUNSADRAFT_10014</name>
</gene>
<organism evidence="2 3">
    <name type="scientific">Dunaliella salina</name>
    <name type="common">Green alga</name>
    <name type="synonym">Protococcus salinus</name>
    <dbReference type="NCBI Taxonomy" id="3046"/>
    <lineage>
        <taxon>Eukaryota</taxon>
        <taxon>Viridiplantae</taxon>
        <taxon>Chlorophyta</taxon>
        <taxon>core chlorophytes</taxon>
        <taxon>Chlorophyceae</taxon>
        <taxon>CS clade</taxon>
        <taxon>Chlamydomonadales</taxon>
        <taxon>Dunaliellaceae</taxon>
        <taxon>Dunaliella</taxon>
    </lineage>
</organism>
<accession>A0ABQ7GG94</accession>
<keyword evidence="3" id="KW-1185">Reference proteome</keyword>
<protein>
    <recommendedName>
        <fullName evidence="4">Encoded protein</fullName>
    </recommendedName>
</protein>
<evidence type="ECO:0000313" key="3">
    <source>
        <dbReference type="Proteomes" id="UP000815325"/>
    </source>
</evidence>
<feature type="compositionally biased region" description="Basic and acidic residues" evidence="1">
    <location>
        <begin position="39"/>
        <end position="53"/>
    </location>
</feature>
<evidence type="ECO:0008006" key="4">
    <source>
        <dbReference type="Google" id="ProtNLM"/>
    </source>
</evidence>
<evidence type="ECO:0000313" key="2">
    <source>
        <dbReference type="EMBL" id="KAF5833635.1"/>
    </source>
</evidence>
<sequence length="97" mass="10835">MTGTSQANDSTQITHRSRADQKQISQADHGRRQVQRTACNDRHTAGKRQHTDHTQITSRSKAEYSMPSLADHRQWVACKSQADHGQIKGRGRAQGSV</sequence>
<reference evidence="2" key="1">
    <citation type="submission" date="2017-08" db="EMBL/GenBank/DDBJ databases">
        <authorList>
            <person name="Polle J.E."/>
            <person name="Barry K."/>
            <person name="Cushman J."/>
            <person name="Schmutz J."/>
            <person name="Tran D."/>
            <person name="Hathwaick L.T."/>
            <person name="Yim W.C."/>
            <person name="Jenkins J."/>
            <person name="Mckie-Krisberg Z.M."/>
            <person name="Prochnik S."/>
            <person name="Lindquist E."/>
            <person name="Dockter R.B."/>
            <person name="Adam C."/>
            <person name="Molina H."/>
            <person name="Bunkerborg J."/>
            <person name="Jin E."/>
            <person name="Buchheim M."/>
            <person name="Magnuson J."/>
        </authorList>
    </citation>
    <scope>NUCLEOTIDE SEQUENCE</scope>
    <source>
        <strain evidence="2">CCAP 19/18</strain>
    </source>
</reference>
<name>A0ABQ7GG94_DUNSA</name>
<feature type="region of interest" description="Disordered" evidence="1">
    <location>
        <begin position="1"/>
        <end position="67"/>
    </location>
</feature>
<comment type="caution">
    <text evidence="2">The sequence shown here is derived from an EMBL/GenBank/DDBJ whole genome shotgun (WGS) entry which is preliminary data.</text>
</comment>